<dbReference type="PROSITE" id="PS50112">
    <property type="entry name" value="PAS"/>
    <property type="match status" value="1"/>
</dbReference>
<dbReference type="CDD" id="cd00082">
    <property type="entry name" value="HisKA"/>
    <property type="match status" value="1"/>
</dbReference>
<dbReference type="AlphaFoldDB" id="A0A498KXL7"/>
<dbReference type="RefSeq" id="WP_129068321.1">
    <property type="nucleotide sequence ID" value="NZ_RDFA01000002.1"/>
</dbReference>
<dbReference type="Gene3D" id="3.30.450.20">
    <property type="entry name" value="PAS domain"/>
    <property type="match status" value="1"/>
</dbReference>
<dbReference type="InterPro" id="IPR003594">
    <property type="entry name" value="HATPase_dom"/>
</dbReference>
<reference evidence="8 9" key="1">
    <citation type="submission" date="2019-01" db="EMBL/GenBank/DDBJ databases">
        <title>Halorientalis sp. F13-25 a new haloarchaeum isolated from hypersaline water.</title>
        <authorList>
            <person name="Ana D.-V."/>
            <person name="Cristina S.-P."/>
            <person name="Antonio V."/>
        </authorList>
    </citation>
    <scope>NUCLEOTIDE SEQUENCE [LARGE SCALE GENOMIC DNA]</scope>
    <source>
        <strain evidence="8 9">F13-25</strain>
    </source>
</reference>
<dbReference type="PROSITE" id="PS50109">
    <property type="entry name" value="HIS_KIN"/>
    <property type="match status" value="1"/>
</dbReference>
<dbReference type="SMART" id="SM00388">
    <property type="entry name" value="HisKA"/>
    <property type="match status" value="1"/>
</dbReference>
<keyword evidence="9" id="KW-1185">Reference proteome</keyword>
<dbReference type="OrthoDB" id="8127at2157"/>
<feature type="domain" description="PAS" evidence="7">
    <location>
        <begin position="10"/>
        <end position="55"/>
    </location>
</feature>
<dbReference type="InterPro" id="IPR005467">
    <property type="entry name" value="His_kinase_dom"/>
</dbReference>
<dbReference type="InterPro" id="IPR036890">
    <property type="entry name" value="HATPase_C_sf"/>
</dbReference>
<dbReference type="Pfam" id="PF08448">
    <property type="entry name" value="PAS_4"/>
    <property type="match status" value="1"/>
</dbReference>
<dbReference type="Gene3D" id="1.10.287.130">
    <property type="match status" value="1"/>
</dbReference>
<organism evidence="8 9">
    <name type="scientific">Halorientalis pallida</name>
    <dbReference type="NCBI Taxonomy" id="2479928"/>
    <lineage>
        <taxon>Archaea</taxon>
        <taxon>Methanobacteriati</taxon>
        <taxon>Methanobacteriota</taxon>
        <taxon>Stenosarchaea group</taxon>
        <taxon>Halobacteria</taxon>
        <taxon>Halobacteriales</taxon>
        <taxon>Haloarculaceae</taxon>
        <taxon>Halorientalis</taxon>
    </lineage>
</organism>
<dbReference type="InterPro" id="IPR036097">
    <property type="entry name" value="HisK_dim/P_sf"/>
</dbReference>
<dbReference type="GO" id="GO:0000155">
    <property type="term" value="F:phosphorelay sensor kinase activity"/>
    <property type="evidence" value="ECO:0007669"/>
    <property type="project" value="InterPro"/>
</dbReference>
<dbReference type="Pfam" id="PF02518">
    <property type="entry name" value="HATPase_c"/>
    <property type="match status" value="1"/>
</dbReference>
<dbReference type="PANTHER" id="PTHR43711">
    <property type="entry name" value="TWO-COMPONENT HISTIDINE KINASE"/>
    <property type="match status" value="1"/>
</dbReference>
<dbReference type="EC" id="2.7.13.3" evidence="2"/>
<keyword evidence="3" id="KW-0808">Transferase</keyword>
<evidence type="ECO:0000256" key="2">
    <source>
        <dbReference type="ARBA" id="ARBA00012438"/>
    </source>
</evidence>
<feature type="domain" description="Histidine kinase" evidence="6">
    <location>
        <begin position="142"/>
        <end position="335"/>
    </location>
</feature>
<protein>
    <recommendedName>
        <fullName evidence="2">histidine kinase</fullName>
        <ecNumber evidence="2">2.7.13.3</ecNumber>
    </recommendedName>
</protein>
<dbReference type="InterPro" id="IPR050736">
    <property type="entry name" value="Sensor_HK_Regulatory"/>
</dbReference>
<dbReference type="SUPFAM" id="SSF47384">
    <property type="entry name" value="Homodimeric domain of signal transducing histidine kinase"/>
    <property type="match status" value="1"/>
</dbReference>
<gene>
    <name evidence="8" type="ORF">EAF64_07330</name>
</gene>
<evidence type="ECO:0000313" key="8">
    <source>
        <dbReference type="EMBL" id="RXK50360.1"/>
    </source>
</evidence>
<dbReference type="PANTHER" id="PTHR43711:SF1">
    <property type="entry name" value="HISTIDINE KINASE 1"/>
    <property type="match status" value="1"/>
</dbReference>
<evidence type="ECO:0000256" key="3">
    <source>
        <dbReference type="ARBA" id="ARBA00022679"/>
    </source>
</evidence>
<dbReference type="SMART" id="SM00091">
    <property type="entry name" value="PAS"/>
    <property type="match status" value="1"/>
</dbReference>
<proteinExistence type="predicted"/>
<evidence type="ECO:0000256" key="4">
    <source>
        <dbReference type="ARBA" id="ARBA00022777"/>
    </source>
</evidence>
<keyword evidence="5" id="KW-0902">Two-component regulatory system</keyword>
<dbReference type="Gene3D" id="3.30.565.10">
    <property type="entry name" value="Histidine kinase-like ATPase, C-terminal domain"/>
    <property type="match status" value="1"/>
</dbReference>
<sequence length="338" mass="36714">MCSSYTGDLDPAVFEEMVEAVGVGVAIYDAEGVFRYVNAAYADLLETPRDDLVGEPVWSVATELEADRFDDYWDSFAEGETRTADTEHAVGERTVPVSTVTTRRRIDSTPYNFGTIRDRSALRARERELEERNERLDTFAGIVAHDLRNPLNVAHSYLELLRADGDSDELEMIDSALSRMEILIEDLLTLAREGEMVGEAEPVSLDAIARDAWSTVETGDATLTVATDGDVVADPRRLRQLFENLFRNSVEHGDGPVSVRVDITDDGFVVADDGPGLPDGDPDWLFEPGESGDADGSGIGLAIVAEIATAHGWSVTAADRDGDGTGAQFAFEGVEFGD</sequence>
<dbReference type="Pfam" id="PF00512">
    <property type="entry name" value="HisKA"/>
    <property type="match status" value="1"/>
</dbReference>
<dbReference type="InterPro" id="IPR013656">
    <property type="entry name" value="PAS_4"/>
</dbReference>
<dbReference type="Proteomes" id="UP000289691">
    <property type="component" value="Unassembled WGS sequence"/>
</dbReference>
<dbReference type="SUPFAM" id="SSF55785">
    <property type="entry name" value="PYP-like sensor domain (PAS domain)"/>
    <property type="match status" value="1"/>
</dbReference>
<comment type="catalytic activity">
    <reaction evidence="1">
        <text>ATP + protein L-histidine = ADP + protein N-phospho-L-histidine.</text>
        <dbReference type="EC" id="2.7.13.3"/>
    </reaction>
</comment>
<name>A0A498KXL7_9EURY</name>
<dbReference type="SUPFAM" id="SSF55874">
    <property type="entry name" value="ATPase domain of HSP90 chaperone/DNA topoisomerase II/histidine kinase"/>
    <property type="match status" value="1"/>
</dbReference>
<dbReference type="EMBL" id="RDFA01000002">
    <property type="protein sequence ID" value="RXK50360.1"/>
    <property type="molecule type" value="Genomic_DNA"/>
</dbReference>
<evidence type="ECO:0000259" key="7">
    <source>
        <dbReference type="PROSITE" id="PS50112"/>
    </source>
</evidence>
<dbReference type="InterPro" id="IPR000014">
    <property type="entry name" value="PAS"/>
</dbReference>
<dbReference type="NCBIfam" id="TIGR00229">
    <property type="entry name" value="sensory_box"/>
    <property type="match status" value="1"/>
</dbReference>
<dbReference type="InterPro" id="IPR003661">
    <property type="entry name" value="HisK_dim/P_dom"/>
</dbReference>
<comment type="caution">
    <text evidence="8">The sequence shown here is derived from an EMBL/GenBank/DDBJ whole genome shotgun (WGS) entry which is preliminary data.</text>
</comment>
<dbReference type="SMART" id="SM00387">
    <property type="entry name" value="HATPase_c"/>
    <property type="match status" value="1"/>
</dbReference>
<dbReference type="InterPro" id="IPR035965">
    <property type="entry name" value="PAS-like_dom_sf"/>
</dbReference>
<evidence type="ECO:0000256" key="5">
    <source>
        <dbReference type="ARBA" id="ARBA00023012"/>
    </source>
</evidence>
<keyword evidence="4 8" id="KW-0418">Kinase</keyword>
<accession>A0A498KXL7</accession>
<evidence type="ECO:0000259" key="6">
    <source>
        <dbReference type="PROSITE" id="PS50109"/>
    </source>
</evidence>
<evidence type="ECO:0000313" key="9">
    <source>
        <dbReference type="Proteomes" id="UP000289691"/>
    </source>
</evidence>
<evidence type="ECO:0000256" key="1">
    <source>
        <dbReference type="ARBA" id="ARBA00000085"/>
    </source>
</evidence>